<sequence length="256" mass="27829">MRQVLGSHVQQRGSLVAPDRLRFDFSHLTAISKQQLDEIQRIVNEKIRQNLPVRSKVVTYKQAIDEGAIALFDEKYGETVRVMEVGEPPTSAELCGGTHVKSTGEIGLMLITSESSIGTGLRRIEAVTGRGAEEFLGERLDALEAIAEKLRSTPSEVHKAVMGLTAELAAERKRSASLERTLSRNTVEALLGQTDQVKGVTVLVARVPASSMPALREMGDLLRDRLKSAVIVLGTVYDGNPGFVAMVTPDLLDRGL</sequence>
<dbReference type="GO" id="GO:0000049">
    <property type="term" value="F:tRNA binding"/>
    <property type="evidence" value="ECO:0007669"/>
    <property type="project" value="UniProtKB-KW"/>
</dbReference>
<dbReference type="PANTHER" id="PTHR11777:SF9">
    <property type="entry name" value="ALANINE--TRNA LIGASE, CYTOPLASMIC"/>
    <property type="match status" value="1"/>
</dbReference>
<evidence type="ECO:0000256" key="11">
    <source>
        <dbReference type="ARBA" id="ARBA00022917"/>
    </source>
</evidence>
<dbReference type="GO" id="GO:0005524">
    <property type="term" value="F:ATP binding"/>
    <property type="evidence" value="ECO:0007669"/>
    <property type="project" value="UniProtKB-KW"/>
</dbReference>
<organism evidence="14">
    <name type="scientific">marine sediment metagenome</name>
    <dbReference type="NCBI Taxonomy" id="412755"/>
    <lineage>
        <taxon>unclassified sequences</taxon>
        <taxon>metagenomes</taxon>
        <taxon>ecological metagenomes</taxon>
    </lineage>
</organism>
<accession>X1IJC8</accession>
<keyword evidence="5" id="KW-0436">Ligase</keyword>
<evidence type="ECO:0000256" key="5">
    <source>
        <dbReference type="ARBA" id="ARBA00022598"/>
    </source>
</evidence>
<dbReference type="Gene3D" id="3.30.980.10">
    <property type="entry name" value="Threonyl-trna Synthetase, Chain A, domain 2"/>
    <property type="match status" value="1"/>
</dbReference>
<dbReference type="SMART" id="SM00863">
    <property type="entry name" value="tRNA_SAD"/>
    <property type="match status" value="1"/>
</dbReference>
<dbReference type="EC" id="6.1.1.7" evidence="3"/>
<evidence type="ECO:0000256" key="9">
    <source>
        <dbReference type="ARBA" id="ARBA00022840"/>
    </source>
</evidence>
<dbReference type="FunFam" id="3.30.980.10:FF:000004">
    <property type="entry name" value="Alanine--tRNA ligase, cytoplasmic"/>
    <property type="match status" value="1"/>
</dbReference>
<dbReference type="GO" id="GO:0004813">
    <property type="term" value="F:alanine-tRNA ligase activity"/>
    <property type="evidence" value="ECO:0007669"/>
    <property type="project" value="UniProtKB-EC"/>
</dbReference>
<comment type="cofactor">
    <cofactor evidence="1">
        <name>Zn(2+)</name>
        <dbReference type="ChEBI" id="CHEBI:29105"/>
    </cofactor>
</comment>
<evidence type="ECO:0000256" key="10">
    <source>
        <dbReference type="ARBA" id="ARBA00022884"/>
    </source>
</evidence>
<evidence type="ECO:0000256" key="1">
    <source>
        <dbReference type="ARBA" id="ARBA00001947"/>
    </source>
</evidence>
<evidence type="ECO:0000256" key="6">
    <source>
        <dbReference type="ARBA" id="ARBA00022723"/>
    </source>
</evidence>
<dbReference type="PROSITE" id="PS50860">
    <property type="entry name" value="AA_TRNA_LIGASE_II_ALA"/>
    <property type="match status" value="1"/>
</dbReference>
<reference evidence="14" key="1">
    <citation type="journal article" date="2014" name="Front. Microbiol.">
        <title>High frequency of phylogenetically diverse reductive dehalogenase-homologous genes in deep subseafloor sedimentary metagenomes.</title>
        <authorList>
            <person name="Kawai M."/>
            <person name="Futagami T."/>
            <person name="Toyoda A."/>
            <person name="Takaki Y."/>
            <person name="Nishi S."/>
            <person name="Hori S."/>
            <person name="Arai W."/>
            <person name="Tsubouchi T."/>
            <person name="Morono Y."/>
            <person name="Uchiyama I."/>
            <person name="Ito T."/>
            <person name="Fujiyama A."/>
            <person name="Inagaki F."/>
            <person name="Takami H."/>
        </authorList>
    </citation>
    <scope>NUCLEOTIDE SEQUENCE</scope>
    <source>
        <strain evidence="14">Expedition CK06-06</strain>
    </source>
</reference>
<keyword evidence="10" id="KW-0694">RNA-binding</keyword>
<gene>
    <name evidence="14" type="ORF">S03H2_54381</name>
</gene>
<keyword evidence="4" id="KW-0820">tRNA-binding</keyword>
<evidence type="ECO:0000259" key="13">
    <source>
        <dbReference type="PROSITE" id="PS50860"/>
    </source>
</evidence>
<evidence type="ECO:0000256" key="8">
    <source>
        <dbReference type="ARBA" id="ARBA00022833"/>
    </source>
</evidence>
<evidence type="ECO:0000256" key="7">
    <source>
        <dbReference type="ARBA" id="ARBA00022741"/>
    </source>
</evidence>
<keyword evidence="11" id="KW-0648">Protein biosynthesis</keyword>
<proteinExistence type="inferred from homology"/>
<dbReference type="GO" id="GO:0002161">
    <property type="term" value="F:aminoacyl-tRNA deacylase activity"/>
    <property type="evidence" value="ECO:0007669"/>
    <property type="project" value="TreeGrafter"/>
</dbReference>
<dbReference type="Gene3D" id="3.30.54.20">
    <property type="match status" value="1"/>
</dbReference>
<evidence type="ECO:0000256" key="12">
    <source>
        <dbReference type="ARBA" id="ARBA00023146"/>
    </source>
</evidence>
<evidence type="ECO:0000256" key="4">
    <source>
        <dbReference type="ARBA" id="ARBA00022555"/>
    </source>
</evidence>
<feature type="non-terminal residue" evidence="14">
    <location>
        <position position="256"/>
    </location>
</feature>
<dbReference type="InterPro" id="IPR018163">
    <property type="entry name" value="Thr/Ala-tRNA-synth_IIc_edit"/>
</dbReference>
<keyword evidence="9" id="KW-0067">ATP-binding</keyword>
<keyword evidence="8" id="KW-0862">Zinc</keyword>
<dbReference type="InterPro" id="IPR050058">
    <property type="entry name" value="Ala-tRNA_ligase"/>
</dbReference>
<keyword evidence="7" id="KW-0547">Nucleotide-binding</keyword>
<evidence type="ECO:0000256" key="2">
    <source>
        <dbReference type="ARBA" id="ARBA00008226"/>
    </source>
</evidence>
<dbReference type="GO" id="GO:0006419">
    <property type="term" value="P:alanyl-tRNA aminoacylation"/>
    <property type="evidence" value="ECO:0007669"/>
    <property type="project" value="InterPro"/>
</dbReference>
<dbReference type="FunFam" id="3.30.54.20:FF:000001">
    <property type="entry name" value="Alanine--tRNA ligase"/>
    <property type="match status" value="1"/>
</dbReference>
<protein>
    <recommendedName>
        <fullName evidence="3">alanine--tRNA ligase</fullName>
        <ecNumber evidence="3">6.1.1.7</ecNumber>
    </recommendedName>
</protein>
<dbReference type="Pfam" id="PF07973">
    <property type="entry name" value="tRNA_SAD"/>
    <property type="match status" value="1"/>
</dbReference>
<dbReference type="EMBL" id="BARU01034667">
    <property type="protein sequence ID" value="GAH66229.1"/>
    <property type="molecule type" value="Genomic_DNA"/>
</dbReference>
<comment type="caution">
    <text evidence="14">The sequence shown here is derived from an EMBL/GenBank/DDBJ whole genome shotgun (WGS) entry which is preliminary data.</text>
</comment>
<keyword evidence="12" id="KW-0030">Aminoacyl-tRNA synthetase</keyword>
<keyword evidence="6" id="KW-0479">Metal-binding</keyword>
<comment type="similarity">
    <text evidence="2">Belongs to the class-II aminoacyl-tRNA synthetase family.</text>
</comment>
<dbReference type="SUPFAM" id="SSF55186">
    <property type="entry name" value="ThrRS/AlaRS common domain"/>
    <property type="match status" value="1"/>
</dbReference>
<dbReference type="GO" id="GO:0005829">
    <property type="term" value="C:cytosol"/>
    <property type="evidence" value="ECO:0007669"/>
    <property type="project" value="TreeGrafter"/>
</dbReference>
<evidence type="ECO:0000256" key="3">
    <source>
        <dbReference type="ARBA" id="ARBA00013168"/>
    </source>
</evidence>
<feature type="domain" description="Alanyl-transfer RNA synthetases family profile" evidence="13">
    <location>
        <begin position="1"/>
        <end position="138"/>
    </location>
</feature>
<name>X1IJC8_9ZZZZ</name>
<evidence type="ECO:0000313" key="14">
    <source>
        <dbReference type="EMBL" id="GAH66229.1"/>
    </source>
</evidence>
<dbReference type="GO" id="GO:0046872">
    <property type="term" value="F:metal ion binding"/>
    <property type="evidence" value="ECO:0007669"/>
    <property type="project" value="UniProtKB-KW"/>
</dbReference>
<dbReference type="PANTHER" id="PTHR11777">
    <property type="entry name" value="ALANYL-TRNA SYNTHETASE"/>
    <property type="match status" value="1"/>
</dbReference>
<dbReference type="Gene3D" id="3.10.310.40">
    <property type="match status" value="1"/>
</dbReference>
<dbReference type="InterPro" id="IPR018165">
    <property type="entry name" value="Ala-tRNA-synth_IIc_core"/>
</dbReference>
<dbReference type="InterPro" id="IPR012947">
    <property type="entry name" value="tRNA_SAD"/>
</dbReference>
<dbReference type="AlphaFoldDB" id="X1IJC8"/>